<evidence type="ECO:0000313" key="3">
    <source>
        <dbReference type="Proteomes" id="UP000781958"/>
    </source>
</evidence>
<dbReference type="InterPro" id="IPR000944">
    <property type="entry name" value="Tscrpt_reg_Rrf2"/>
</dbReference>
<dbReference type="PANTHER" id="PTHR33221:SF4">
    <property type="entry name" value="HTH-TYPE TRANSCRIPTIONAL REPRESSOR NSRR"/>
    <property type="match status" value="1"/>
</dbReference>
<accession>A0ABS4SVQ8</accession>
<dbReference type="PANTHER" id="PTHR33221">
    <property type="entry name" value="WINGED HELIX-TURN-HELIX TRANSCRIPTIONAL REGULATOR, RRF2 FAMILY"/>
    <property type="match status" value="1"/>
</dbReference>
<dbReference type="NCBIfam" id="TIGR00738">
    <property type="entry name" value="rrf2_super"/>
    <property type="match status" value="1"/>
</dbReference>
<organism evidence="2 3">
    <name type="scientific">Azospirillum rugosum</name>
    <dbReference type="NCBI Taxonomy" id="416170"/>
    <lineage>
        <taxon>Bacteria</taxon>
        <taxon>Pseudomonadati</taxon>
        <taxon>Pseudomonadota</taxon>
        <taxon>Alphaproteobacteria</taxon>
        <taxon>Rhodospirillales</taxon>
        <taxon>Azospirillaceae</taxon>
        <taxon>Azospirillum</taxon>
    </lineage>
</organism>
<dbReference type="SUPFAM" id="SSF46785">
    <property type="entry name" value="Winged helix' DNA-binding domain"/>
    <property type="match status" value="1"/>
</dbReference>
<reference evidence="2 3" key="1">
    <citation type="submission" date="2021-03" db="EMBL/GenBank/DDBJ databases">
        <title>Genomic Encyclopedia of Type Strains, Phase III (KMG-III): the genomes of soil and plant-associated and newly described type strains.</title>
        <authorList>
            <person name="Whitman W."/>
        </authorList>
    </citation>
    <scope>NUCLEOTIDE SEQUENCE [LARGE SCALE GENOMIC DNA]</scope>
    <source>
        <strain evidence="2 3">IMMIB AFH-6</strain>
    </source>
</reference>
<comment type="caution">
    <text evidence="2">The sequence shown here is derived from an EMBL/GenBank/DDBJ whole genome shotgun (WGS) entry which is preliminary data.</text>
</comment>
<evidence type="ECO:0000256" key="1">
    <source>
        <dbReference type="ARBA" id="ARBA00023125"/>
    </source>
</evidence>
<proteinExistence type="predicted"/>
<protein>
    <submittedName>
        <fullName evidence="2">Rrf2 family nitric oxide-sensitive transcriptional repressor</fullName>
    </submittedName>
</protein>
<keyword evidence="1" id="KW-0238">DNA-binding</keyword>
<gene>
    <name evidence="2" type="ORF">J2851_006350</name>
</gene>
<dbReference type="Pfam" id="PF02082">
    <property type="entry name" value="Rrf2"/>
    <property type="match status" value="1"/>
</dbReference>
<dbReference type="EMBL" id="JAGINP010000032">
    <property type="protein sequence ID" value="MBP2296532.1"/>
    <property type="molecule type" value="Genomic_DNA"/>
</dbReference>
<sequence length="159" mass="17221">MSSYTDYALRLLMYVAVRNDGLPTISEVAQVYGISKNHLMKVAHQLGLGGYLETVRGRNGGLRLGRPADQIRIGDVIRYTEQDMAIVECMAAPYGGPSACRLSPACTLRSALREALEAFLAVLDGYTLEDIVHQRQSVATLLGLPVPPPVPLPERTGSP</sequence>
<dbReference type="InterPro" id="IPR036388">
    <property type="entry name" value="WH-like_DNA-bd_sf"/>
</dbReference>
<evidence type="ECO:0000313" key="2">
    <source>
        <dbReference type="EMBL" id="MBP2296532.1"/>
    </source>
</evidence>
<name>A0ABS4SVQ8_9PROT</name>
<keyword evidence="3" id="KW-1185">Reference proteome</keyword>
<dbReference type="PROSITE" id="PS51197">
    <property type="entry name" value="HTH_RRF2_2"/>
    <property type="match status" value="1"/>
</dbReference>
<dbReference type="InterPro" id="IPR036390">
    <property type="entry name" value="WH_DNA-bd_sf"/>
</dbReference>
<dbReference type="Proteomes" id="UP000781958">
    <property type="component" value="Unassembled WGS sequence"/>
</dbReference>
<dbReference type="Gene3D" id="1.10.10.10">
    <property type="entry name" value="Winged helix-like DNA-binding domain superfamily/Winged helix DNA-binding domain"/>
    <property type="match status" value="1"/>
</dbReference>